<reference evidence="1" key="1">
    <citation type="submission" date="2021-04" db="EMBL/GenBank/DDBJ databases">
        <title>novel species isolated from subtropical streams in China.</title>
        <authorList>
            <person name="Lu H."/>
        </authorList>
    </citation>
    <scope>NUCLEOTIDE SEQUENCE</scope>
    <source>
        <strain evidence="1">LFS511W</strain>
    </source>
</reference>
<name>A0A941DQJ4_9BURK</name>
<accession>A0A941DQJ4</accession>
<evidence type="ECO:0000313" key="1">
    <source>
        <dbReference type="EMBL" id="MBR7783994.1"/>
    </source>
</evidence>
<dbReference type="AlphaFoldDB" id="A0A941DQJ4"/>
<dbReference type="Proteomes" id="UP000680067">
    <property type="component" value="Unassembled WGS sequence"/>
</dbReference>
<protein>
    <submittedName>
        <fullName evidence="1">DUF2806 domain-containing protein</fullName>
    </submittedName>
</protein>
<proteinExistence type="predicted"/>
<comment type="caution">
    <text evidence="1">The sequence shown here is derived from an EMBL/GenBank/DDBJ whole genome shotgun (WGS) entry which is preliminary data.</text>
</comment>
<dbReference type="InterPro" id="IPR021254">
    <property type="entry name" value="DUF2806"/>
</dbReference>
<sequence length="278" mass="31986">MTLLIKNISKAIGGIFEPVQMQRIAKAEVAVAMIRAEGKIALSEIEERAIERLLRQEARKQEIIEKIVSEALKDLPDHSNPAEIEEDWLAYFFKNCDTVSDNEMQSLWAKMLVGEATSPGTFSKRTIDFVRSVEKEDAHLFTNLCRFVWHLGEPLPLIFDVREQIYSDRGINFNSLKHLETIGLISFELNGLYNECPDQFTTASYWNKKIKIEFLGEKDNKLQIGQVLFSKIGRELFPICGASPDLEFYDYVLQYWKNAAINPNFFADNTHLKEVNEI</sequence>
<evidence type="ECO:0000313" key="2">
    <source>
        <dbReference type="Proteomes" id="UP000680067"/>
    </source>
</evidence>
<gene>
    <name evidence="1" type="ORF">KDM89_17755</name>
</gene>
<dbReference type="RefSeq" id="WP_212689269.1">
    <property type="nucleotide sequence ID" value="NZ_JAGSPN010000017.1"/>
</dbReference>
<keyword evidence="2" id="KW-1185">Reference proteome</keyword>
<dbReference type="Pfam" id="PF10987">
    <property type="entry name" value="DUF2806"/>
    <property type="match status" value="1"/>
</dbReference>
<organism evidence="1 2">
    <name type="scientific">Undibacterium luofuense</name>
    <dbReference type="NCBI Taxonomy" id="2828733"/>
    <lineage>
        <taxon>Bacteria</taxon>
        <taxon>Pseudomonadati</taxon>
        <taxon>Pseudomonadota</taxon>
        <taxon>Betaproteobacteria</taxon>
        <taxon>Burkholderiales</taxon>
        <taxon>Oxalobacteraceae</taxon>
        <taxon>Undibacterium</taxon>
    </lineage>
</organism>
<dbReference type="EMBL" id="JAGSPN010000017">
    <property type="protein sequence ID" value="MBR7783994.1"/>
    <property type="molecule type" value="Genomic_DNA"/>
</dbReference>